<evidence type="ECO:0000256" key="1">
    <source>
        <dbReference type="SAM" id="MobiDB-lite"/>
    </source>
</evidence>
<protein>
    <recommendedName>
        <fullName evidence="4">Lipoprotein</fullName>
    </recommendedName>
</protein>
<dbReference type="EMBL" id="CP022163">
    <property type="protein sequence ID" value="ATB31557.1"/>
    <property type="molecule type" value="Genomic_DNA"/>
</dbReference>
<gene>
    <name evidence="2" type="ORF">MEBOL_005020</name>
</gene>
<dbReference type="Proteomes" id="UP000217289">
    <property type="component" value="Chromosome"/>
</dbReference>
<name>A0A250IK75_9BACT</name>
<dbReference type="OrthoDB" id="5484115at2"/>
<evidence type="ECO:0000313" key="3">
    <source>
        <dbReference type="Proteomes" id="UP000217289"/>
    </source>
</evidence>
<accession>A0A250IK75</accession>
<sequence>MGSARLGTLLLWLAGCRHPAALPPASEVAPGNLAGMTLPLLPSPHLRLAVEGDLNGRPLPVVLDVARALSAVSSGCWDEKRPAPPVMGSARVPDVSSLPGNLRDWPLVRLSGLRVGNVLLGPRGMGLTGERACAVTLGADVLSPYAFTVDSLRREVSFEKSRPRAAYLAEVPLPGVETAEEVHALELSREPVGDWPLLAARLTQGEVVLTGPFVLASREPFSRLAQGAAEAQRLLPLETAANLPPRAYLMDSVEVASDVGVAPLVMEAGVGWRNPTTLGRLGPDVWGRFRATLDVQGNTLVLRRPRVRSLEGHQRCARPDAKGFAETFREEDCFALHVRRGAGGRTAVTGAVFRDLPEGGRVHLEPLGEDGKPLTLTCQVGFSFAPTSRGVTTQHLMPWPRLLQSMPECAEALQSVRGYALALFEEGQMPECPNACVFVHQSSTRRTVCECQPTPLGDTLIPQRSHTPRPPTKKERELEPEDPH</sequence>
<dbReference type="AlphaFoldDB" id="A0A250IK75"/>
<dbReference type="RefSeq" id="WP_095979870.1">
    <property type="nucleotide sequence ID" value="NZ_CP022163.1"/>
</dbReference>
<feature type="region of interest" description="Disordered" evidence="1">
    <location>
        <begin position="455"/>
        <end position="484"/>
    </location>
</feature>
<keyword evidence="3" id="KW-1185">Reference proteome</keyword>
<proteinExistence type="predicted"/>
<organism evidence="2 3">
    <name type="scientific">Melittangium boletus DSM 14713</name>
    <dbReference type="NCBI Taxonomy" id="1294270"/>
    <lineage>
        <taxon>Bacteria</taxon>
        <taxon>Pseudomonadati</taxon>
        <taxon>Myxococcota</taxon>
        <taxon>Myxococcia</taxon>
        <taxon>Myxococcales</taxon>
        <taxon>Cystobacterineae</taxon>
        <taxon>Archangiaceae</taxon>
        <taxon>Melittangium</taxon>
    </lineage>
</organism>
<evidence type="ECO:0000313" key="2">
    <source>
        <dbReference type="EMBL" id="ATB31557.1"/>
    </source>
</evidence>
<evidence type="ECO:0008006" key="4">
    <source>
        <dbReference type="Google" id="ProtNLM"/>
    </source>
</evidence>
<dbReference type="PROSITE" id="PS51257">
    <property type="entry name" value="PROKAR_LIPOPROTEIN"/>
    <property type="match status" value="1"/>
</dbReference>
<dbReference type="KEGG" id="mbd:MEBOL_005020"/>
<feature type="compositionally biased region" description="Basic and acidic residues" evidence="1">
    <location>
        <begin position="472"/>
        <end position="484"/>
    </location>
</feature>
<reference evidence="2 3" key="1">
    <citation type="submission" date="2017-06" db="EMBL/GenBank/DDBJ databases">
        <authorList>
            <person name="Kim H.J."/>
            <person name="Triplett B.A."/>
        </authorList>
    </citation>
    <scope>NUCLEOTIDE SEQUENCE [LARGE SCALE GENOMIC DNA]</scope>
    <source>
        <strain evidence="2 3">DSM 14713</strain>
    </source>
</reference>